<proteinExistence type="predicted"/>
<gene>
    <name evidence="3" type="ORF">GTW23_21475</name>
</gene>
<comment type="caution">
    <text evidence="3">The sequence shown here is derived from an EMBL/GenBank/DDBJ whole genome shotgun (WGS) entry which is preliminary data.</text>
</comment>
<sequence>MPALEEVQHRDIMGIRVAALGWAQALDELKRAIYGNGPQRIFNFLNANNANLAMRNTRYRQGLTKSEVLPDGVGVDIASRALHGSAFPANLNGTDFIPALLVHSEKPLKVALIGARSDILERAVVSFSAATPWHEFIAVADGYFDKTDSPKVLADLSAINPDITLVAMGSPSQEIWIDSNIGQGHGRVVFGVGALFDFVSGAVPRAPETIRNLRLEWVWRLFLEPSRLWRRYILGNPVFLFHLLRYKLSGAGRQAGLSA</sequence>
<evidence type="ECO:0000256" key="2">
    <source>
        <dbReference type="ARBA" id="ARBA00022679"/>
    </source>
</evidence>
<dbReference type="EMBL" id="JAAAML010000004">
    <property type="protein sequence ID" value="MCO6410762.1"/>
    <property type="molecule type" value="Genomic_DNA"/>
</dbReference>
<keyword evidence="2" id="KW-0808">Transferase</keyword>
<accession>A0ABT1CX28</accession>
<keyword evidence="4" id="KW-1185">Reference proteome</keyword>
<dbReference type="Pfam" id="PF03808">
    <property type="entry name" value="Glyco_tran_WecG"/>
    <property type="match status" value="1"/>
</dbReference>
<dbReference type="CDD" id="cd06533">
    <property type="entry name" value="Glyco_transf_WecG_TagA"/>
    <property type="match status" value="1"/>
</dbReference>
<dbReference type="Proteomes" id="UP001320715">
    <property type="component" value="Unassembled WGS sequence"/>
</dbReference>
<dbReference type="PANTHER" id="PTHR34136:SF1">
    <property type="entry name" value="UDP-N-ACETYL-D-MANNOSAMINURONIC ACID TRANSFERASE"/>
    <property type="match status" value="1"/>
</dbReference>
<dbReference type="InterPro" id="IPR004629">
    <property type="entry name" value="WecG_TagA_CpsF"/>
</dbReference>
<dbReference type="RefSeq" id="WP_252917435.1">
    <property type="nucleotide sequence ID" value="NZ_CP159480.1"/>
</dbReference>
<evidence type="ECO:0000313" key="3">
    <source>
        <dbReference type="EMBL" id="MCO6410762.1"/>
    </source>
</evidence>
<keyword evidence="1" id="KW-0328">Glycosyltransferase</keyword>
<evidence type="ECO:0000313" key="4">
    <source>
        <dbReference type="Proteomes" id="UP001320715"/>
    </source>
</evidence>
<name>A0ABT1CX28_9HYPH</name>
<protein>
    <submittedName>
        <fullName evidence="3">WecB/TagA/CpsF family glycosyltransferase</fullName>
    </submittedName>
</protein>
<dbReference type="NCBIfam" id="TIGR00696">
    <property type="entry name" value="wecG_tagA_cpsF"/>
    <property type="match status" value="1"/>
</dbReference>
<dbReference type="PANTHER" id="PTHR34136">
    <property type="match status" value="1"/>
</dbReference>
<evidence type="ECO:0000256" key="1">
    <source>
        <dbReference type="ARBA" id="ARBA00022676"/>
    </source>
</evidence>
<organism evidence="3 4">
    <name type="scientific">Hoeflea alexandrii</name>
    <dbReference type="NCBI Taxonomy" id="288436"/>
    <lineage>
        <taxon>Bacteria</taxon>
        <taxon>Pseudomonadati</taxon>
        <taxon>Pseudomonadota</taxon>
        <taxon>Alphaproteobacteria</taxon>
        <taxon>Hyphomicrobiales</taxon>
        <taxon>Rhizobiaceae</taxon>
        <taxon>Hoeflea</taxon>
    </lineage>
</organism>
<reference evidence="3 4" key="1">
    <citation type="submission" date="2020-01" db="EMBL/GenBank/DDBJ databases">
        <title>Genomes of bacteria type strains.</title>
        <authorList>
            <person name="Chen J."/>
            <person name="Zhu S."/>
            <person name="Yang J."/>
        </authorList>
    </citation>
    <scope>NUCLEOTIDE SEQUENCE [LARGE SCALE GENOMIC DNA]</scope>
    <source>
        <strain evidence="3 4">DSM 16655</strain>
    </source>
</reference>